<feature type="compositionally biased region" description="Pro residues" evidence="1">
    <location>
        <begin position="18"/>
        <end position="32"/>
    </location>
</feature>
<proteinExistence type="predicted"/>
<dbReference type="Proteomes" id="UP001176941">
    <property type="component" value="Chromosome 25"/>
</dbReference>
<name>A0ABN8YWA2_RANTA</name>
<evidence type="ECO:0000313" key="2">
    <source>
        <dbReference type="EMBL" id="CAI9165880.1"/>
    </source>
</evidence>
<feature type="region of interest" description="Disordered" evidence="1">
    <location>
        <begin position="1"/>
        <end position="112"/>
    </location>
</feature>
<evidence type="ECO:0000313" key="3">
    <source>
        <dbReference type="Proteomes" id="UP001176941"/>
    </source>
</evidence>
<dbReference type="EMBL" id="OX459961">
    <property type="protein sequence ID" value="CAI9165880.1"/>
    <property type="molecule type" value="Genomic_DNA"/>
</dbReference>
<organism evidence="2 3">
    <name type="scientific">Rangifer tarandus platyrhynchus</name>
    <name type="common">Svalbard reindeer</name>
    <dbReference type="NCBI Taxonomy" id="3082113"/>
    <lineage>
        <taxon>Eukaryota</taxon>
        <taxon>Metazoa</taxon>
        <taxon>Chordata</taxon>
        <taxon>Craniata</taxon>
        <taxon>Vertebrata</taxon>
        <taxon>Euteleostomi</taxon>
        <taxon>Mammalia</taxon>
        <taxon>Eutheria</taxon>
        <taxon>Laurasiatheria</taxon>
        <taxon>Artiodactyla</taxon>
        <taxon>Ruminantia</taxon>
        <taxon>Pecora</taxon>
        <taxon>Cervidae</taxon>
        <taxon>Odocoileinae</taxon>
        <taxon>Rangifer</taxon>
    </lineage>
</organism>
<protein>
    <submittedName>
        <fullName evidence="2">Uncharacterized protein</fullName>
    </submittedName>
</protein>
<keyword evidence="3" id="KW-1185">Reference proteome</keyword>
<accession>A0ABN8YWA2</accession>
<feature type="compositionally biased region" description="Pro residues" evidence="1">
    <location>
        <begin position="87"/>
        <end position="96"/>
    </location>
</feature>
<gene>
    <name evidence="2" type="ORF">MRATA1EN1_LOCUS14842</name>
</gene>
<evidence type="ECO:0000256" key="1">
    <source>
        <dbReference type="SAM" id="MobiDB-lite"/>
    </source>
</evidence>
<sequence length="239" mass="25317">MPNELEQLERRGRGAQRAPPPPRHGPPRPPPRGRYVGGGRDRRTRRGLREPCPDPRPPPGGQSLPAGTFLGLKLPLSLTSGRGAPESPSPPSPTSPPLASIHDCRSPNQTGRLLVNTGEGAARRADLNPPGSGLLSRTPPLPWLTRAHLGHTRHALTHRHLCLLAHVSTAPFLEPRAHAGDLPGLLTGSRELPVLPSSLVPHSAISLCHTCFWVCTPSLRLPKAGPQGPPCSVRGAATA</sequence>
<reference evidence="2" key="1">
    <citation type="submission" date="2023-04" db="EMBL/GenBank/DDBJ databases">
        <authorList>
            <consortium name="ELIXIR-Norway"/>
        </authorList>
    </citation>
    <scope>NUCLEOTIDE SEQUENCE [LARGE SCALE GENOMIC DNA]</scope>
</reference>